<feature type="signal peptide" evidence="2">
    <location>
        <begin position="1"/>
        <end position="22"/>
    </location>
</feature>
<evidence type="ECO:0000313" key="3">
    <source>
        <dbReference type="EnsemblMetazoa" id="MDOA012099-PA"/>
    </source>
</evidence>
<feature type="compositionally biased region" description="Low complexity" evidence="1">
    <location>
        <begin position="141"/>
        <end position="156"/>
    </location>
</feature>
<dbReference type="OrthoDB" id="432169at2759"/>
<proteinExistence type="predicted"/>
<evidence type="ECO:0000313" key="4">
    <source>
        <dbReference type="Proteomes" id="UP001652621"/>
    </source>
</evidence>
<dbReference type="AlphaFoldDB" id="A0A1I8N6P9"/>
<dbReference type="EnsemblMetazoa" id="MDOA012099-RA">
    <property type="protein sequence ID" value="MDOA012099-PA"/>
    <property type="gene ID" value="MDOA012099"/>
</dbReference>
<reference evidence="3" key="1">
    <citation type="submission" date="2020-05" db="UniProtKB">
        <authorList>
            <consortium name="EnsemblMetazoa"/>
        </authorList>
    </citation>
    <scope>IDENTIFICATION</scope>
    <source>
        <strain evidence="3">Aabys</strain>
    </source>
</reference>
<name>A0A1I8N6P9_MUSDO</name>
<protein>
    <submittedName>
        <fullName evidence="5">Uncharacterized protein LOC101896290</fullName>
    </submittedName>
</protein>
<dbReference type="VEuPathDB" id="VectorBase:MDOA012099"/>
<reference evidence="5" key="2">
    <citation type="submission" date="2025-04" db="UniProtKB">
        <authorList>
            <consortium name="RefSeq"/>
        </authorList>
    </citation>
    <scope>IDENTIFICATION</scope>
    <source>
        <strain evidence="5">Aabys</strain>
    </source>
</reference>
<dbReference type="VEuPathDB" id="VectorBase:MDOMA2_011970"/>
<evidence type="ECO:0000256" key="2">
    <source>
        <dbReference type="SAM" id="SignalP"/>
    </source>
</evidence>
<organism evidence="3">
    <name type="scientific">Musca domestica</name>
    <name type="common">House fly</name>
    <dbReference type="NCBI Taxonomy" id="7370"/>
    <lineage>
        <taxon>Eukaryota</taxon>
        <taxon>Metazoa</taxon>
        <taxon>Ecdysozoa</taxon>
        <taxon>Arthropoda</taxon>
        <taxon>Hexapoda</taxon>
        <taxon>Insecta</taxon>
        <taxon>Pterygota</taxon>
        <taxon>Neoptera</taxon>
        <taxon>Endopterygota</taxon>
        <taxon>Diptera</taxon>
        <taxon>Brachycera</taxon>
        <taxon>Muscomorpha</taxon>
        <taxon>Muscoidea</taxon>
        <taxon>Muscidae</taxon>
        <taxon>Musca</taxon>
    </lineage>
</organism>
<dbReference type="Proteomes" id="UP001652621">
    <property type="component" value="Unplaced"/>
</dbReference>
<dbReference type="RefSeq" id="XP_005183900.1">
    <property type="nucleotide sequence ID" value="XM_005183843.3"/>
</dbReference>
<accession>A0A1I8N6P9</accession>
<dbReference type="GeneID" id="101896290"/>
<feature type="region of interest" description="Disordered" evidence="1">
    <location>
        <begin position="72"/>
        <end position="96"/>
    </location>
</feature>
<keyword evidence="4" id="KW-1185">Reference proteome</keyword>
<dbReference type="KEGG" id="mde:101896290"/>
<feature type="chain" id="PRO_5044561317" evidence="2">
    <location>
        <begin position="23"/>
        <end position="247"/>
    </location>
</feature>
<keyword evidence="2" id="KW-0732">Signal</keyword>
<sequence>MDTNYLLLLQLILLSWAKWLQALPLDGHDNDMLNEIFIDLDDDSDLWKKQNAFYELKNSPKETEPIDFVITGDIEPPKTKEPNDIASEMKTTTDGPIAKTTEGDGLGIKLLEDITKTADKGLDKLKDVSKSVVDTVLNGLSTTTPASTSTSTTTTTQKPKRKTSFWQSLKSIICNDFDLNKSIKENGNPLQPIIDAIDTVEHSETWKNVNKYASKTREAIMEGYDELGHRLDSLKDGLKDLGKKFNI</sequence>
<evidence type="ECO:0000313" key="5">
    <source>
        <dbReference type="RefSeq" id="XP_005183900.1"/>
    </source>
</evidence>
<gene>
    <name evidence="3" type="primary">101896290</name>
    <name evidence="5" type="synonym">LOC101896290</name>
</gene>
<feature type="region of interest" description="Disordered" evidence="1">
    <location>
        <begin position="140"/>
        <end position="161"/>
    </location>
</feature>
<evidence type="ECO:0000256" key="1">
    <source>
        <dbReference type="SAM" id="MobiDB-lite"/>
    </source>
</evidence>